<dbReference type="Pfam" id="PF03547">
    <property type="entry name" value="Mem_trans"/>
    <property type="match status" value="1"/>
</dbReference>
<dbReference type="EMBL" id="JAKWFO010000003">
    <property type="protein sequence ID" value="KAI9638282.1"/>
    <property type="molecule type" value="Genomic_DNA"/>
</dbReference>
<accession>A0AA38HBA6</accession>
<evidence type="ECO:0000313" key="6">
    <source>
        <dbReference type="EMBL" id="KAI9638282.1"/>
    </source>
</evidence>
<dbReference type="GeneID" id="77731313"/>
<evidence type="ECO:0000256" key="3">
    <source>
        <dbReference type="ARBA" id="ARBA00022989"/>
    </source>
</evidence>
<feature type="transmembrane region" description="Helical" evidence="5">
    <location>
        <begin position="407"/>
        <end position="426"/>
    </location>
</feature>
<dbReference type="GO" id="GO:0016020">
    <property type="term" value="C:membrane"/>
    <property type="evidence" value="ECO:0007669"/>
    <property type="project" value="UniProtKB-SubCell"/>
</dbReference>
<feature type="transmembrane region" description="Helical" evidence="5">
    <location>
        <begin position="366"/>
        <end position="387"/>
    </location>
</feature>
<feature type="transmembrane region" description="Helical" evidence="5">
    <location>
        <begin position="332"/>
        <end position="354"/>
    </location>
</feature>
<gene>
    <name evidence="6" type="ORF">MKK02DRAFT_42672</name>
</gene>
<dbReference type="AlphaFoldDB" id="A0AA38HBA6"/>
<dbReference type="InterPro" id="IPR040254">
    <property type="entry name" value="Ecm3-like"/>
</dbReference>
<feature type="transmembrane region" description="Helical" evidence="5">
    <location>
        <begin position="75"/>
        <end position="97"/>
    </location>
</feature>
<sequence length="431" mass="48054">MFQSMSEVGETIWSATQASLSVILVLLYGYLSRRYKLMSEEGEGNVSKISVTIFLPCLLFSEIGPLASWSNLKDYWVIIIYALFFQFISFVFAMIGVKLLRFPQWIVPCMIFNNVTSLPLLLLSSLGDNGTLDPLVGKGELLSKVLDRGKVYLLIHALVCNLTRFTFGPYLLQESMPESEDEPQESKYHSRSWAWTHAESPHNALKSHMHRHISTTLPAQALSTPYPLIQPYDPQAETSPLLNRTKVEAKRARNILMVVGERVWDFFNPPMIGGLAAVVGGVIPFLHKWLFGKDALTESVSKLGDLYTVLQMFVLGAHLQSKKGSRPPTFPLIYLFSFRFLLMPVISCSTVYFARKWFGAYILNDPILDFTMTLVAVGPTAISLAAIVEMADTDEGTDSSVAKTIVLSHALLPLISGTVTAALEVVKRLHE</sequence>
<dbReference type="GO" id="GO:0055085">
    <property type="term" value="P:transmembrane transport"/>
    <property type="evidence" value="ECO:0007669"/>
    <property type="project" value="InterPro"/>
</dbReference>
<feature type="transmembrane region" description="Helical" evidence="5">
    <location>
        <begin position="271"/>
        <end position="291"/>
    </location>
</feature>
<dbReference type="InterPro" id="IPR004776">
    <property type="entry name" value="Mem_transp_PIN-like"/>
</dbReference>
<evidence type="ECO:0000313" key="7">
    <source>
        <dbReference type="Proteomes" id="UP001164286"/>
    </source>
</evidence>
<proteinExistence type="predicted"/>
<organism evidence="6 7">
    <name type="scientific">Dioszegia hungarica</name>
    <dbReference type="NCBI Taxonomy" id="4972"/>
    <lineage>
        <taxon>Eukaryota</taxon>
        <taxon>Fungi</taxon>
        <taxon>Dikarya</taxon>
        <taxon>Basidiomycota</taxon>
        <taxon>Agaricomycotina</taxon>
        <taxon>Tremellomycetes</taxon>
        <taxon>Tremellales</taxon>
        <taxon>Bulleribasidiaceae</taxon>
        <taxon>Dioszegia</taxon>
    </lineage>
</organism>
<evidence type="ECO:0000256" key="2">
    <source>
        <dbReference type="ARBA" id="ARBA00022692"/>
    </source>
</evidence>
<comment type="subcellular location">
    <subcellularLocation>
        <location evidence="1">Membrane</location>
        <topology evidence="1">Multi-pass membrane protein</topology>
    </subcellularLocation>
</comment>
<protein>
    <submittedName>
        <fullName evidence="6">Endoplasmic reticulum protein</fullName>
    </submittedName>
</protein>
<feature type="transmembrane region" description="Helical" evidence="5">
    <location>
        <begin position="51"/>
        <end position="69"/>
    </location>
</feature>
<reference evidence="6" key="1">
    <citation type="journal article" date="2022" name="G3 (Bethesda)">
        <title>High quality genome of the basidiomycete yeast Dioszegia hungarica PDD-24b-2 isolated from cloud water.</title>
        <authorList>
            <person name="Jarrige D."/>
            <person name="Haridas S."/>
            <person name="Bleykasten-Grosshans C."/>
            <person name="Joly M."/>
            <person name="Nadalig T."/>
            <person name="Sancelme M."/>
            <person name="Vuilleumier S."/>
            <person name="Grigoriev I.V."/>
            <person name="Amato P."/>
            <person name="Bringel F."/>
        </authorList>
    </citation>
    <scope>NUCLEOTIDE SEQUENCE</scope>
    <source>
        <strain evidence="6">PDD-24b-2</strain>
    </source>
</reference>
<keyword evidence="7" id="KW-1185">Reference proteome</keyword>
<dbReference type="RefSeq" id="XP_052948059.1">
    <property type="nucleotide sequence ID" value="XM_053092108.1"/>
</dbReference>
<feature type="transmembrane region" description="Helical" evidence="5">
    <location>
        <begin position="12"/>
        <end position="31"/>
    </location>
</feature>
<evidence type="ECO:0000256" key="4">
    <source>
        <dbReference type="ARBA" id="ARBA00023136"/>
    </source>
</evidence>
<keyword evidence="2 5" id="KW-0812">Transmembrane</keyword>
<evidence type="ECO:0000256" key="1">
    <source>
        <dbReference type="ARBA" id="ARBA00004141"/>
    </source>
</evidence>
<dbReference type="Proteomes" id="UP001164286">
    <property type="component" value="Unassembled WGS sequence"/>
</dbReference>
<keyword evidence="3 5" id="KW-1133">Transmembrane helix</keyword>
<name>A0AA38HBA6_9TREE</name>
<dbReference type="PANTHER" id="PTHR31274">
    <property type="entry name" value="PROTEIN ECM3"/>
    <property type="match status" value="1"/>
</dbReference>
<comment type="caution">
    <text evidence="6">The sequence shown here is derived from an EMBL/GenBank/DDBJ whole genome shotgun (WGS) entry which is preliminary data.</text>
</comment>
<keyword evidence="4 5" id="KW-0472">Membrane</keyword>
<evidence type="ECO:0000256" key="5">
    <source>
        <dbReference type="SAM" id="Phobius"/>
    </source>
</evidence>
<dbReference type="PANTHER" id="PTHR31274:SF1">
    <property type="entry name" value="AGL149CP"/>
    <property type="match status" value="1"/>
</dbReference>